<gene>
    <name evidence="2" type="ORF">B0H17DRAFT_485829</name>
</gene>
<reference evidence="2" key="1">
    <citation type="submission" date="2023-03" db="EMBL/GenBank/DDBJ databases">
        <title>Massive genome expansion in bonnet fungi (Mycena s.s.) driven by repeated elements and novel gene families across ecological guilds.</title>
        <authorList>
            <consortium name="Lawrence Berkeley National Laboratory"/>
            <person name="Harder C.B."/>
            <person name="Miyauchi S."/>
            <person name="Viragh M."/>
            <person name="Kuo A."/>
            <person name="Thoen E."/>
            <person name="Andreopoulos B."/>
            <person name="Lu D."/>
            <person name="Skrede I."/>
            <person name="Drula E."/>
            <person name="Henrissat B."/>
            <person name="Morin E."/>
            <person name="Kohler A."/>
            <person name="Barry K."/>
            <person name="LaButti K."/>
            <person name="Morin E."/>
            <person name="Salamov A."/>
            <person name="Lipzen A."/>
            <person name="Mereny Z."/>
            <person name="Hegedus B."/>
            <person name="Baldrian P."/>
            <person name="Stursova M."/>
            <person name="Weitz H."/>
            <person name="Taylor A."/>
            <person name="Grigoriev I.V."/>
            <person name="Nagy L.G."/>
            <person name="Martin F."/>
            <person name="Kauserud H."/>
        </authorList>
    </citation>
    <scope>NUCLEOTIDE SEQUENCE</scope>
    <source>
        <strain evidence="2">CBHHK067</strain>
    </source>
</reference>
<accession>A0AAD7DM67</accession>
<feature type="compositionally biased region" description="Low complexity" evidence="1">
    <location>
        <begin position="267"/>
        <end position="281"/>
    </location>
</feature>
<feature type="compositionally biased region" description="Polar residues" evidence="1">
    <location>
        <begin position="473"/>
        <end position="482"/>
    </location>
</feature>
<protein>
    <submittedName>
        <fullName evidence="2">Uncharacterized protein</fullName>
    </submittedName>
</protein>
<feature type="region of interest" description="Disordered" evidence="1">
    <location>
        <begin position="389"/>
        <end position="450"/>
    </location>
</feature>
<feature type="compositionally biased region" description="Low complexity" evidence="1">
    <location>
        <begin position="226"/>
        <end position="238"/>
    </location>
</feature>
<dbReference type="Proteomes" id="UP001221757">
    <property type="component" value="Unassembled WGS sequence"/>
</dbReference>
<keyword evidence="3" id="KW-1185">Reference proteome</keyword>
<dbReference type="EMBL" id="JARKIE010000045">
    <property type="protein sequence ID" value="KAJ7693536.1"/>
    <property type="molecule type" value="Genomic_DNA"/>
</dbReference>
<evidence type="ECO:0000313" key="3">
    <source>
        <dbReference type="Proteomes" id="UP001221757"/>
    </source>
</evidence>
<feature type="compositionally biased region" description="Low complexity" evidence="1">
    <location>
        <begin position="151"/>
        <end position="185"/>
    </location>
</feature>
<proteinExistence type="predicted"/>
<feature type="region of interest" description="Disordered" evidence="1">
    <location>
        <begin position="468"/>
        <end position="499"/>
    </location>
</feature>
<dbReference type="AlphaFoldDB" id="A0AAD7DM67"/>
<evidence type="ECO:0000313" key="2">
    <source>
        <dbReference type="EMBL" id="KAJ7693536.1"/>
    </source>
</evidence>
<organism evidence="2 3">
    <name type="scientific">Mycena rosella</name>
    <name type="common">Pink bonnet</name>
    <name type="synonym">Agaricus rosellus</name>
    <dbReference type="NCBI Taxonomy" id="1033263"/>
    <lineage>
        <taxon>Eukaryota</taxon>
        <taxon>Fungi</taxon>
        <taxon>Dikarya</taxon>
        <taxon>Basidiomycota</taxon>
        <taxon>Agaricomycotina</taxon>
        <taxon>Agaricomycetes</taxon>
        <taxon>Agaricomycetidae</taxon>
        <taxon>Agaricales</taxon>
        <taxon>Marasmiineae</taxon>
        <taxon>Mycenaceae</taxon>
        <taxon>Mycena</taxon>
    </lineage>
</organism>
<feature type="region of interest" description="Disordered" evidence="1">
    <location>
        <begin position="91"/>
        <end position="308"/>
    </location>
</feature>
<name>A0AAD7DM67_MYCRO</name>
<feature type="compositionally biased region" description="Low complexity" evidence="1">
    <location>
        <begin position="439"/>
        <end position="450"/>
    </location>
</feature>
<comment type="caution">
    <text evidence="2">The sequence shown here is derived from an EMBL/GenBank/DDBJ whole genome shotgun (WGS) entry which is preliminary data.</text>
</comment>
<evidence type="ECO:0000256" key="1">
    <source>
        <dbReference type="SAM" id="MobiDB-lite"/>
    </source>
</evidence>
<sequence length="583" mass="62847">MFANNNASRSFTSLTSDEVRWLNASKLEAFSSDEGDSVHSVLSTDLAKSRSVAIPKNSRPRYNDTRRRSILLDDFLGSNILSRSVDSSRFGFATPSSPTNTPPPSPEKILPVTPPRAASYSTAHLGERTTLQEMPRLPQRPTEWLYRRPRSPSTLSRSPSSLSSSPSSISRTPSSSRSVTPTPTRIRPPKGYRPHTPVPAAAEMNQSPFWSTVVPPQRTPSIRTGSPSSHRSPSRSSPNLLEFRASPRTKHLGRPPALSVQRERSGSESSSISTTSTSSLPRTPPSPSIYSQHSFTYPHPDTRSTTPTKSILTLAPKTQRSASISTKHSSKSVKFDEVPAIRYAGDREFHIGDGKVRGEEWNSHILEDGGVDCMGFDMDGMDLLERGGTQTQTKNHAGALKRFLTLRTRNKNKPRPEISGPYALAPSSPGLPPQSAEHAGSQLSLGSQASSPFKSKSASASFLIQGTVGAIPSSPNGGTDTGCSPKYKPKKSSSLIGPGDIGVLPDHGRFLSTKFYSHPVRSKSASKSASLTGSGNVGLLASEPVLHALPSMESFRSVRSTKSTRNCGRFRDWLGRIGIGVVA</sequence>